<dbReference type="InterPro" id="IPR013780">
    <property type="entry name" value="Glyco_hydro_b"/>
</dbReference>
<dbReference type="SUPFAM" id="SSF51445">
    <property type="entry name" value="(Trans)glycosidases"/>
    <property type="match status" value="1"/>
</dbReference>
<comment type="catalytic activity">
    <reaction evidence="1 6">
        <text>Hydrolysis of terminal non-reducing beta-D-galactose residues in beta-D-galactosides.</text>
        <dbReference type="EC" id="3.2.1.23"/>
    </reaction>
</comment>
<evidence type="ECO:0000256" key="8">
    <source>
        <dbReference type="PIRSR" id="PIRSR001084-2"/>
    </source>
</evidence>
<feature type="binding site" evidence="8">
    <location>
        <position position="150"/>
    </location>
    <ligand>
        <name>substrate</name>
    </ligand>
</feature>
<feature type="binding site" evidence="9">
    <location>
        <position position="116"/>
    </location>
    <ligand>
        <name>Zn(2+)</name>
        <dbReference type="ChEBI" id="CHEBI:29105"/>
    </ligand>
</feature>
<evidence type="ECO:0000256" key="3">
    <source>
        <dbReference type="ARBA" id="ARBA00012756"/>
    </source>
</evidence>
<reference evidence="13" key="1">
    <citation type="submission" date="2019-11" db="EMBL/GenBank/DDBJ databases">
        <authorList>
            <person name="Feng L."/>
        </authorList>
    </citation>
    <scope>NUCLEOTIDE SEQUENCE</scope>
    <source>
        <strain evidence="13">RgnavusLFYP36</strain>
    </source>
</reference>
<feature type="binding site" evidence="9">
    <location>
        <position position="156"/>
    </location>
    <ligand>
        <name>Zn(2+)</name>
        <dbReference type="ChEBI" id="CHEBI:29105"/>
    </ligand>
</feature>
<keyword evidence="5 6" id="KW-0326">Glycosidase</keyword>
<keyword evidence="9" id="KW-0479">Metal-binding</keyword>
<proteinExistence type="inferred from homology"/>
<dbReference type="CDD" id="cd03143">
    <property type="entry name" value="A4_beta-galactosidase_middle_domain"/>
    <property type="match status" value="1"/>
</dbReference>
<dbReference type="InterPro" id="IPR003476">
    <property type="entry name" value="Glyco_hydro_42"/>
</dbReference>
<evidence type="ECO:0000256" key="4">
    <source>
        <dbReference type="ARBA" id="ARBA00022801"/>
    </source>
</evidence>
<dbReference type="Pfam" id="PF08532">
    <property type="entry name" value="Glyco_hydro_42M"/>
    <property type="match status" value="1"/>
</dbReference>
<feature type="binding site" evidence="9">
    <location>
        <position position="161"/>
    </location>
    <ligand>
        <name>Zn(2+)</name>
        <dbReference type="ChEBI" id="CHEBI:29105"/>
    </ligand>
</feature>
<sequence length="671" mass="78044">MKMNSKAPFILYGGDYNPDQWDDEIIEKDMEYFRKAGVNLVTLPVFSWAKLEPEEGRYEFEWLDKIMGTLLKNHINVFLSTPTVAQPAWLSKKYPEVLPTDISGRKRTHGMRVFFCVNSEKYRERAAAIAKEMAIRYKDYPGLLGWHVANEYGTYCYCENCQKKFREWLKVRYQTPENLNKKWNTSFWGRTIYDFDEIYLPTELNDDYRFFPAAQLDYMRFVTDSTKSCFLNEANILRKYTPGIPVFSNISGFIKKLNQFELTEVMDVAAWDNYPSPKDDPSFPAMKHDIMRAMKDGESYVIAEQSPNQQNWQPYNKVKRPGEVRTIAFQGIGHGADTCLFFQMRQSIGGQEKFHGAMISHADREDTKTFQEMKQLGAELKKLGNRCLEAKVNSDVGILFDWDNWWALELTSGPTQDMDYLKQVHHFYRALYENNISTDILKVTANYSKYKIIVAPLLYMMKENVAEKLEQFVGEGGTLIVTYMSGMVDENDKCVFGAYPGKLRKLTGIWVEETDALYPDEENRMIVKNFESANGTYNCGFLCDQIHLETAEALAVYGKDFYQGKPCLTKNNYQKGRVYYLGTCPEMRFLKLFLKKICEQHNVHPYFQIDGRGEVCVREGERGKTIFLINHQEEDMVVHLDKNKYWDILNEEQVEGTWIVGGRNVVVLKPL</sequence>
<dbReference type="EMBL" id="JAJBNC010000033">
    <property type="protein sequence ID" value="MCB5495202.1"/>
    <property type="molecule type" value="Genomic_DNA"/>
</dbReference>
<evidence type="ECO:0000256" key="1">
    <source>
        <dbReference type="ARBA" id="ARBA00001412"/>
    </source>
</evidence>
<dbReference type="InterPro" id="IPR013738">
    <property type="entry name" value="Beta_galactosidase_Trimer"/>
</dbReference>
<gene>
    <name evidence="13" type="primary">bgaP_2</name>
    <name evidence="12" type="ORF">LIQ10_15920</name>
    <name evidence="13" type="ORF">RGLFYP36_02932</name>
</gene>
<dbReference type="InterPro" id="IPR017853">
    <property type="entry name" value="GH"/>
</dbReference>
<reference evidence="12" key="2">
    <citation type="submission" date="2021-10" db="EMBL/GenBank/DDBJ databases">
        <title>Collection of gut derived symbiotic bacterial strains cultured from healthy donors.</title>
        <authorList>
            <person name="Lin H."/>
            <person name="Littmann E."/>
            <person name="Claire K."/>
            <person name="Pamer E."/>
        </authorList>
    </citation>
    <scope>NUCLEOTIDE SEQUENCE</scope>
    <source>
        <strain evidence="12">MSK.23.4</strain>
    </source>
</reference>
<dbReference type="GO" id="GO:0005975">
    <property type="term" value="P:carbohydrate metabolic process"/>
    <property type="evidence" value="ECO:0007669"/>
    <property type="project" value="InterPro"/>
</dbReference>
<dbReference type="RefSeq" id="WP_225084420.1">
    <property type="nucleotide sequence ID" value="NZ_BAABSA010000017.1"/>
</dbReference>
<dbReference type="GO" id="GO:0009341">
    <property type="term" value="C:beta-galactosidase complex"/>
    <property type="evidence" value="ECO:0007669"/>
    <property type="project" value="InterPro"/>
</dbReference>
<dbReference type="SUPFAM" id="SSF52317">
    <property type="entry name" value="Class I glutamine amidotransferase-like"/>
    <property type="match status" value="1"/>
</dbReference>
<evidence type="ECO:0000256" key="7">
    <source>
        <dbReference type="PIRSR" id="PIRSR001084-1"/>
    </source>
</evidence>
<dbReference type="GO" id="GO:0004565">
    <property type="term" value="F:beta-galactosidase activity"/>
    <property type="evidence" value="ECO:0007669"/>
    <property type="project" value="UniProtKB-EC"/>
</dbReference>
<feature type="domain" description="Beta-galactosidase trimerisation" evidence="11">
    <location>
        <begin position="395"/>
        <end position="603"/>
    </location>
</feature>
<dbReference type="InterPro" id="IPR029062">
    <property type="entry name" value="Class_I_gatase-like"/>
</dbReference>
<accession>A0A6N3H9E6</accession>
<keyword evidence="9" id="KW-0862">Zinc</keyword>
<evidence type="ECO:0000256" key="5">
    <source>
        <dbReference type="ARBA" id="ARBA00023295"/>
    </source>
</evidence>
<feature type="binding site" evidence="9">
    <location>
        <position position="158"/>
    </location>
    <ligand>
        <name>Zn(2+)</name>
        <dbReference type="ChEBI" id="CHEBI:29105"/>
    </ligand>
</feature>
<dbReference type="Gene3D" id="3.40.50.880">
    <property type="match status" value="1"/>
</dbReference>
<evidence type="ECO:0000313" key="13">
    <source>
        <dbReference type="EMBL" id="VYU73188.1"/>
    </source>
</evidence>
<evidence type="ECO:0000256" key="6">
    <source>
        <dbReference type="PIRNR" id="PIRNR001084"/>
    </source>
</evidence>
<feature type="active site" description="Proton donor" evidence="7">
    <location>
        <position position="151"/>
    </location>
</feature>
<dbReference type="Proteomes" id="UP001297422">
    <property type="component" value="Unassembled WGS sequence"/>
</dbReference>
<dbReference type="GO" id="GO:0046872">
    <property type="term" value="F:metal ion binding"/>
    <property type="evidence" value="ECO:0007669"/>
    <property type="project" value="UniProtKB-KW"/>
</dbReference>
<dbReference type="EMBL" id="CACRUU010000132">
    <property type="protein sequence ID" value="VYU73188.1"/>
    <property type="molecule type" value="Genomic_DNA"/>
</dbReference>
<dbReference type="PANTHER" id="PTHR36447:SF1">
    <property type="entry name" value="BETA-GALACTOSIDASE GANA"/>
    <property type="match status" value="1"/>
</dbReference>
<keyword evidence="4 6" id="KW-0378">Hydrolase</keyword>
<feature type="active site" description="Nucleophile" evidence="7">
    <location>
        <position position="304"/>
    </location>
</feature>
<evidence type="ECO:0000256" key="2">
    <source>
        <dbReference type="ARBA" id="ARBA00005940"/>
    </source>
</evidence>
<dbReference type="Gene3D" id="2.60.40.1180">
    <property type="entry name" value="Golgi alpha-mannosidase II"/>
    <property type="match status" value="1"/>
</dbReference>
<evidence type="ECO:0000259" key="10">
    <source>
        <dbReference type="Pfam" id="PF02449"/>
    </source>
</evidence>
<evidence type="ECO:0000259" key="11">
    <source>
        <dbReference type="Pfam" id="PF08532"/>
    </source>
</evidence>
<feature type="domain" description="Glycoside hydrolase family 42 N-terminal" evidence="10">
    <location>
        <begin position="15"/>
        <end position="383"/>
    </location>
</feature>
<evidence type="ECO:0000313" key="12">
    <source>
        <dbReference type="EMBL" id="MCB5495202.1"/>
    </source>
</evidence>
<organism evidence="13">
    <name type="scientific">Mediterraneibacter gnavus</name>
    <name type="common">Ruminococcus gnavus</name>
    <dbReference type="NCBI Taxonomy" id="33038"/>
    <lineage>
        <taxon>Bacteria</taxon>
        <taxon>Bacillati</taxon>
        <taxon>Bacillota</taxon>
        <taxon>Clostridia</taxon>
        <taxon>Lachnospirales</taxon>
        <taxon>Lachnospiraceae</taxon>
        <taxon>Mediterraneibacter</taxon>
    </lineage>
</organism>
<comment type="similarity">
    <text evidence="2 6">Belongs to the glycosyl hydrolase 42 family.</text>
</comment>
<feature type="binding site" evidence="8">
    <location>
        <position position="112"/>
    </location>
    <ligand>
        <name>substrate</name>
    </ligand>
</feature>
<dbReference type="AlphaFoldDB" id="A0A6N3H9E6"/>
<evidence type="ECO:0000256" key="9">
    <source>
        <dbReference type="PIRSR" id="PIRSR001084-3"/>
    </source>
</evidence>
<protein>
    <recommendedName>
        <fullName evidence="3 6">Beta-galactosidase</fullName>
        <shortName evidence="6">Beta-gal</shortName>
        <ecNumber evidence="3 6">3.2.1.23</ecNumber>
    </recommendedName>
</protein>
<dbReference type="Pfam" id="PF02449">
    <property type="entry name" value="Glyco_hydro_42"/>
    <property type="match status" value="1"/>
</dbReference>
<dbReference type="InterPro" id="IPR013529">
    <property type="entry name" value="Glyco_hydro_42_N"/>
</dbReference>
<dbReference type="PIRSF" id="PIRSF001084">
    <property type="entry name" value="B-galactosidase"/>
    <property type="match status" value="1"/>
</dbReference>
<dbReference type="Gene3D" id="3.20.20.80">
    <property type="entry name" value="Glycosidases"/>
    <property type="match status" value="1"/>
</dbReference>
<name>A0A6N3H9E6_MEDGN</name>
<feature type="binding site" evidence="8">
    <location>
        <position position="312"/>
    </location>
    <ligand>
        <name>substrate</name>
    </ligand>
</feature>
<dbReference type="EC" id="3.2.1.23" evidence="3 6"/>
<dbReference type="PANTHER" id="PTHR36447">
    <property type="entry name" value="BETA-GALACTOSIDASE GANA"/>
    <property type="match status" value="1"/>
</dbReference>